<protein>
    <recommendedName>
        <fullName evidence="3 8">Cysteine desulfurase</fullName>
        <ecNumber evidence="3 8">2.8.1.7</ecNumber>
    </recommendedName>
</protein>
<evidence type="ECO:0000256" key="4">
    <source>
        <dbReference type="ARBA" id="ARBA00022679"/>
    </source>
</evidence>
<dbReference type="EC" id="2.8.1.7" evidence="3 8"/>
<keyword evidence="4 8" id="KW-0808">Transferase</keyword>
<evidence type="ECO:0000256" key="8">
    <source>
        <dbReference type="RuleBase" id="RU004506"/>
    </source>
</evidence>
<dbReference type="AlphaFoldDB" id="A0A7Z8Y9K4"/>
<keyword evidence="5 8" id="KW-0663">Pyridoxal phosphate</keyword>
<evidence type="ECO:0000259" key="9">
    <source>
        <dbReference type="Pfam" id="PF00266"/>
    </source>
</evidence>
<comment type="caution">
    <text evidence="10">The sequence shown here is derived from an EMBL/GenBank/DDBJ whole genome shotgun (WGS) entry which is preliminary data.</text>
</comment>
<evidence type="ECO:0000256" key="7">
    <source>
        <dbReference type="RuleBase" id="RU004504"/>
    </source>
</evidence>
<dbReference type="InterPro" id="IPR000192">
    <property type="entry name" value="Aminotrans_V_dom"/>
</dbReference>
<evidence type="ECO:0000256" key="1">
    <source>
        <dbReference type="ARBA" id="ARBA00001933"/>
    </source>
</evidence>
<dbReference type="SUPFAM" id="SSF53383">
    <property type="entry name" value="PLP-dependent transferases"/>
    <property type="match status" value="1"/>
</dbReference>
<dbReference type="GO" id="GO:0031071">
    <property type="term" value="F:cysteine desulfurase activity"/>
    <property type="evidence" value="ECO:0007669"/>
    <property type="project" value="UniProtKB-UniRule"/>
</dbReference>
<dbReference type="GO" id="GO:0030170">
    <property type="term" value="F:pyridoxal phosphate binding"/>
    <property type="evidence" value="ECO:0007669"/>
    <property type="project" value="UniProtKB-UniRule"/>
</dbReference>
<dbReference type="InterPro" id="IPR020578">
    <property type="entry name" value="Aminotrans_V_PyrdxlP_BS"/>
</dbReference>
<dbReference type="RefSeq" id="WP_185934065.1">
    <property type="nucleotide sequence ID" value="NZ_UYIO01000001.1"/>
</dbReference>
<evidence type="ECO:0000256" key="5">
    <source>
        <dbReference type="ARBA" id="ARBA00022898"/>
    </source>
</evidence>
<evidence type="ECO:0000256" key="6">
    <source>
        <dbReference type="ARBA" id="ARBA00050776"/>
    </source>
</evidence>
<dbReference type="PROSITE" id="PS00595">
    <property type="entry name" value="AA_TRANSFER_CLASS_5"/>
    <property type="match status" value="1"/>
</dbReference>
<reference evidence="10 11" key="1">
    <citation type="submission" date="2018-11" db="EMBL/GenBank/DDBJ databases">
        <authorList>
            <consortium name="Pathogen Informatics"/>
        </authorList>
    </citation>
    <scope>NUCLEOTIDE SEQUENCE [LARGE SCALE GENOMIC DNA]</scope>
    <source>
        <strain evidence="10 11">NCTC10327</strain>
    </source>
</reference>
<comment type="similarity">
    <text evidence="2 8">Belongs to the class-V pyridoxal-phosphate-dependent aminotransferase family. Csd subfamily.</text>
</comment>
<dbReference type="InterPro" id="IPR015421">
    <property type="entry name" value="PyrdxlP-dep_Trfase_major"/>
</dbReference>
<comment type="catalytic activity">
    <reaction evidence="6 8">
        <text>(sulfur carrier)-H + L-cysteine = (sulfur carrier)-SH + L-alanine</text>
        <dbReference type="Rhea" id="RHEA:43892"/>
        <dbReference type="Rhea" id="RHEA-COMP:14737"/>
        <dbReference type="Rhea" id="RHEA-COMP:14739"/>
        <dbReference type="ChEBI" id="CHEBI:29917"/>
        <dbReference type="ChEBI" id="CHEBI:35235"/>
        <dbReference type="ChEBI" id="CHEBI:57972"/>
        <dbReference type="ChEBI" id="CHEBI:64428"/>
        <dbReference type="EC" id="2.8.1.7"/>
    </reaction>
</comment>
<dbReference type="CDD" id="cd06453">
    <property type="entry name" value="SufS_like"/>
    <property type="match status" value="1"/>
</dbReference>
<dbReference type="InterPro" id="IPR015424">
    <property type="entry name" value="PyrdxlP-dep_Trfase"/>
</dbReference>
<comment type="function">
    <text evidence="8">Catalyzes the removal of elemental sulfur and selenium atoms from L-cysteine, L-cystine, L-selenocysteine, and L-selenocystine to produce L-alanine.</text>
</comment>
<dbReference type="Gene3D" id="3.90.1150.10">
    <property type="entry name" value="Aspartate Aminotransferase, domain 1"/>
    <property type="match status" value="1"/>
</dbReference>
<dbReference type="NCBIfam" id="TIGR01979">
    <property type="entry name" value="sufS"/>
    <property type="match status" value="1"/>
</dbReference>
<proteinExistence type="inferred from homology"/>
<dbReference type="Gene3D" id="3.40.640.10">
    <property type="entry name" value="Type I PLP-dependent aspartate aminotransferase-like (Major domain)"/>
    <property type="match status" value="1"/>
</dbReference>
<evidence type="ECO:0000313" key="10">
    <source>
        <dbReference type="EMBL" id="VDG76547.1"/>
    </source>
</evidence>
<evidence type="ECO:0000256" key="3">
    <source>
        <dbReference type="ARBA" id="ARBA00012239"/>
    </source>
</evidence>
<dbReference type="PANTHER" id="PTHR43586:SF8">
    <property type="entry name" value="CYSTEINE DESULFURASE 1, CHLOROPLASTIC"/>
    <property type="match status" value="1"/>
</dbReference>
<evidence type="ECO:0000313" key="11">
    <source>
        <dbReference type="Proteomes" id="UP000269974"/>
    </source>
</evidence>
<dbReference type="InterPro" id="IPR010970">
    <property type="entry name" value="Cys_dSase_SufS"/>
</dbReference>
<accession>A0A7Z8Y9K4</accession>
<comment type="cofactor">
    <cofactor evidence="1 7">
        <name>pyridoxal 5'-phosphate</name>
        <dbReference type="ChEBI" id="CHEBI:597326"/>
    </cofactor>
</comment>
<dbReference type="PANTHER" id="PTHR43586">
    <property type="entry name" value="CYSTEINE DESULFURASE"/>
    <property type="match status" value="1"/>
</dbReference>
<dbReference type="Proteomes" id="UP000269974">
    <property type="component" value="Unassembled WGS sequence"/>
</dbReference>
<dbReference type="InterPro" id="IPR015422">
    <property type="entry name" value="PyrdxlP-dep_Trfase_small"/>
</dbReference>
<feature type="domain" description="Aminotransferase class V" evidence="9">
    <location>
        <begin position="28"/>
        <end position="407"/>
    </location>
</feature>
<dbReference type="EMBL" id="UYIO01000001">
    <property type="protein sequence ID" value="VDG76547.1"/>
    <property type="molecule type" value="Genomic_DNA"/>
</dbReference>
<evidence type="ECO:0000256" key="2">
    <source>
        <dbReference type="ARBA" id="ARBA00010447"/>
    </source>
</evidence>
<dbReference type="GO" id="GO:0006534">
    <property type="term" value="P:cysteine metabolic process"/>
    <property type="evidence" value="ECO:0007669"/>
    <property type="project" value="UniProtKB-UniRule"/>
</dbReference>
<name>A0A7Z8Y9K4_9ACTO</name>
<gene>
    <name evidence="10" type="primary">csd</name>
    <name evidence="10" type="ORF">NCTC10327_01185</name>
</gene>
<sequence length="423" mass="45208">MTENDGRLVPRADFPILAQPIRGEHRLVYLDSGATAQQPRAVSAGISDFVNHRNGGVKRGSHQLAEESTVAYEEARQVLADFVGAGPEEIVWTHGSTESLNLLAYAFSNAAQGRGGPAARRFALGPGDSVVATVAEHHANLVPWQELCARTGAEFRWLGVTETGRIDLDTLKRIDKTTRVVAITHVSNVTGAVTPVAPIVEHAHRHGALVVLDACQSVPHMPVNFAELGVDFAAFSGHKMYGPTGVGALYGRAELLAALPPFLTGGSMVAEVRMEGTSYAESPARFEAGTQPVQQIVGLALAVKYLQQIGMDRVAAHEEQLTALLLAGLREIPGVRVLGPLDMRDRAGIVAVDVAGVHPHDVGQFLDSRGIAVRTGHHCAQPIHQHFGVGASTRASLGIYNTAEDVYSFLESLGQVRRYFKVA</sequence>
<dbReference type="Pfam" id="PF00266">
    <property type="entry name" value="Aminotran_5"/>
    <property type="match status" value="1"/>
</dbReference>
<organism evidence="10 11">
    <name type="scientific">Actinobaculum suis</name>
    <dbReference type="NCBI Taxonomy" id="1657"/>
    <lineage>
        <taxon>Bacteria</taxon>
        <taxon>Bacillati</taxon>
        <taxon>Actinomycetota</taxon>
        <taxon>Actinomycetes</taxon>
        <taxon>Actinomycetales</taxon>
        <taxon>Actinomycetaceae</taxon>
        <taxon>Actinobaculum</taxon>
    </lineage>
</organism>